<protein>
    <recommendedName>
        <fullName evidence="2">RecF/RecN/SMC N-terminal domain-containing protein</fullName>
    </recommendedName>
</protein>
<dbReference type="InterPro" id="IPR003395">
    <property type="entry name" value="RecF/RecN/SMC_N"/>
</dbReference>
<proteinExistence type="predicted"/>
<dbReference type="SUPFAM" id="SSF52540">
    <property type="entry name" value="P-loop containing nucleoside triphosphate hydrolases"/>
    <property type="match status" value="1"/>
</dbReference>
<dbReference type="InterPro" id="IPR027417">
    <property type="entry name" value="P-loop_NTPase"/>
</dbReference>
<accession>X1SCJ7</accession>
<feature type="non-terminal residue" evidence="3">
    <location>
        <position position="376"/>
    </location>
</feature>
<dbReference type="Pfam" id="PF02463">
    <property type="entry name" value="SMC_N"/>
    <property type="match status" value="1"/>
</dbReference>
<feature type="coiled-coil region" evidence="1">
    <location>
        <begin position="236"/>
        <end position="368"/>
    </location>
</feature>
<evidence type="ECO:0000259" key="2">
    <source>
        <dbReference type="Pfam" id="PF02463"/>
    </source>
</evidence>
<name>X1SCJ7_9ZZZZ</name>
<dbReference type="AlphaFoldDB" id="X1SCJ7"/>
<sequence>MTGFKSFGDRTVTLRLSSGFTCIVGPNGAGKSNIIDALTFALGRLSKKTMRAKSLEDLIFAGSRGKNPSNRATVALYFDNSEKIFPGGTDTFEISRTIQRGGGGGYKMNGKKATRQQILNALAVANVDPDGSNQFVLQGKIVELTHMNEEGRRLFIENLIGLQKYDEMKDATMKELEKAERDLGQFEAIFKEVSSQLKKVEKEKNDALAWKELDEKVSYYNAQLIALKISKLRKEEDHLEVKIEESNSIIEELQEKLTRQEELLQQETLVMENIQKTISEKEKEREIIRKEVANLNVKISKENDNQKELEKGINELRDEKGQLNSKIADFNSMLSSLNTEIKMNSDRIEKLKLRKVATENKIKDLSKGKDTEEVLK</sequence>
<feature type="domain" description="RecF/RecN/SMC N-terminal" evidence="2">
    <location>
        <begin position="2"/>
        <end position="308"/>
    </location>
</feature>
<reference evidence="3" key="1">
    <citation type="journal article" date="2014" name="Front. Microbiol.">
        <title>High frequency of phylogenetically diverse reductive dehalogenase-homologous genes in deep subseafloor sedimentary metagenomes.</title>
        <authorList>
            <person name="Kawai M."/>
            <person name="Futagami T."/>
            <person name="Toyoda A."/>
            <person name="Takaki Y."/>
            <person name="Nishi S."/>
            <person name="Hori S."/>
            <person name="Arai W."/>
            <person name="Tsubouchi T."/>
            <person name="Morono Y."/>
            <person name="Uchiyama I."/>
            <person name="Ito T."/>
            <person name="Fujiyama A."/>
            <person name="Inagaki F."/>
            <person name="Takami H."/>
        </authorList>
    </citation>
    <scope>NUCLEOTIDE SEQUENCE</scope>
    <source>
        <strain evidence="3">Expedition CK06-06</strain>
    </source>
</reference>
<dbReference type="Gene3D" id="3.40.50.300">
    <property type="entry name" value="P-loop containing nucleotide triphosphate hydrolases"/>
    <property type="match status" value="1"/>
</dbReference>
<comment type="caution">
    <text evidence="3">The sequence shown here is derived from an EMBL/GenBank/DDBJ whole genome shotgun (WGS) entry which is preliminary data.</text>
</comment>
<evidence type="ECO:0000256" key="1">
    <source>
        <dbReference type="SAM" id="Coils"/>
    </source>
</evidence>
<dbReference type="PANTHER" id="PTHR43977">
    <property type="entry name" value="STRUCTURAL MAINTENANCE OF CHROMOSOMES PROTEIN 3"/>
    <property type="match status" value="1"/>
</dbReference>
<organism evidence="3">
    <name type="scientific">marine sediment metagenome</name>
    <dbReference type="NCBI Taxonomy" id="412755"/>
    <lineage>
        <taxon>unclassified sequences</taxon>
        <taxon>metagenomes</taxon>
        <taxon>ecological metagenomes</taxon>
    </lineage>
</organism>
<dbReference type="EMBL" id="BARW01001924">
    <property type="protein sequence ID" value="GAI65464.1"/>
    <property type="molecule type" value="Genomic_DNA"/>
</dbReference>
<keyword evidence="1" id="KW-0175">Coiled coil</keyword>
<feature type="coiled-coil region" evidence="1">
    <location>
        <begin position="162"/>
        <end position="196"/>
    </location>
</feature>
<evidence type="ECO:0000313" key="3">
    <source>
        <dbReference type="EMBL" id="GAI65464.1"/>
    </source>
</evidence>
<gene>
    <name evidence="3" type="ORF">S12H4_05716</name>
</gene>